<dbReference type="GO" id="GO:0000272">
    <property type="term" value="P:polysaccharide catabolic process"/>
    <property type="evidence" value="ECO:0007669"/>
    <property type="project" value="InterPro"/>
</dbReference>
<dbReference type="AlphaFoldDB" id="A0A2M6XAN5"/>
<proteinExistence type="predicted"/>
<evidence type="ECO:0000313" key="1">
    <source>
        <dbReference type="EMBL" id="PIU02071.1"/>
    </source>
</evidence>
<comment type="caution">
    <text evidence="1">The sequence shown here is derived from an EMBL/GenBank/DDBJ whole genome shotgun (WGS) entry which is preliminary data.</text>
</comment>
<dbReference type="InterPro" id="IPR036439">
    <property type="entry name" value="Dockerin_dom_sf"/>
</dbReference>
<dbReference type="SUPFAM" id="SSF63446">
    <property type="entry name" value="Type I dockerin domain"/>
    <property type="match status" value="1"/>
</dbReference>
<gene>
    <name evidence="1" type="ORF">COT66_02115</name>
</gene>
<dbReference type="Gene3D" id="1.10.1330.10">
    <property type="entry name" value="Dockerin domain"/>
    <property type="match status" value="1"/>
</dbReference>
<protein>
    <recommendedName>
        <fullName evidence="3">Dockerin domain-containing protein</fullName>
    </recommendedName>
</protein>
<dbReference type="EMBL" id="PEZK01000031">
    <property type="protein sequence ID" value="PIU02071.1"/>
    <property type="molecule type" value="Genomic_DNA"/>
</dbReference>
<name>A0A2M6XAN5_9BACT</name>
<dbReference type="InterPro" id="IPR018247">
    <property type="entry name" value="EF_Hand_1_Ca_BS"/>
</dbReference>
<organism evidence="1 2">
    <name type="scientific">Candidatus Shapirobacteria bacterium CG09_land_8_20_14_0_10_49_15</name>
    <dbReference type="NCBI Taxonomy" id="1974482"/>
    <lineage>
        <taxon>Bacteria</taxon>
        <taxon>Candidatus Shapironibacteriota</taxon>
    </lineage>
</organism>
<dbReference type="PROSITE" id="PS00018">
    <property type="entry name" value="EF_HAND_1"/>
    <property type="match status" value="2"/>
</dbReference>
<evidence type="ECO:0008006" key="3">
    <source>
        <dbReference type="Google" id="ProtNLM"/>
    </source>
</evidence>
<sequence length="104" mass="11397">MNSKLIKGLLVILLLVGGIGGSVVLVQQRQAIISRALNLGQASPTPPAEFKFYESEDLNQDGLIDDQDLVIFREKYEAKDPVADLDNSGQVNSVDYSLFVSKMQ</sequence>
<dbReference type="Proteomes" id="UP000231214">
    <property type="component" value="Unassembled WGS sequence"/>
</dbReference>
<evidence type="ECO:0000313" key="2">
    <source>
        <dbReference type="Proteomes" id="UP000231214"/>
    </source>
</evidence>
<accession>A0A2M6XAN5</accession>
<reference evidence="2" key="1">
    <citation type="submission" date="2017-09" db="EMBL/GenBank/DDBJ databases">
        <title>Depth-based differentiation of microbial function through sediment-hosted aquifers and enrichment of novel symbionts in the deep terrestrial subsurface.</title>
        <authorList>
            <person name="Probst A.J."/>
            <person name="Ladd B."/>
            <person name="Jarett J.K."/>
            <person name="Geller-Mcgrath D.E."/>
            <person name="Sieber C.M.K."/>
            <person name="Emerson J.B."/>
            <person name="Anantharaman K."/>
            <person name="Thomas B.C."/>
            <person name="Malmstrom R."/>
            <person name="Stieglmeier M."/>
            <person name="Klingl A."/>
            <person name="Woyke T."/>
            <person name="Ryan C.M."/>
            <person name="Banfield J.F."/>
        </authorList>
    </citation>
    <scope>NUCLEOTIDE SEQUENCE [LARGE SCALE GENOMIC DNA]</scope>
</reference>